<dbReference type="Proteomes" id="UP000002197">
    <property type="component" value="Chromosome"/>
</dbReference>
<dbReference type="KEGG" id="bfr:BF1146"/>
<accession>Q64X80</accession>
<dbReference type="EMBL" id="AP006841">
    <property type="protein sequence ID" value="BAD47896.1"/>
    <property type="molecule type" value="Genomic_DNA"/>
</dbReference>
<reference evidence="1 2" key="1">
    <citation type="journal article" date="2004" name="Proc. Natl. Acad. Sci. U.S.A.">
        <title>Genomic analysis of Bacteroides fragilis reveals extensive DNA inversions regulating cell surface adaptation.</title>
        <authorList>
            <person name="Kuwahara T."/>
            <person name="Yamashita A."/>
            <person name="Hirakawa H."/>
            <person name="Nakayama H."/>
            <person name="Toh H."/>
            <person name="Okada N."/>
            <person name="Kuhara S."/>
            <person name="Hattori M."/>
            <person name="Hayashi T."/>
            <person name="Ohnishi Y."/>
        </authorList>
    </citation>
    <scope>NUCLEOTIDE SEQUENCE [LARGE SCALE GENOMIC DNA]</scope>
    <source>
        <strain evidence="1 2">YCH46</strain>
    </source>
</reference>
<protein>
    <submittedName>
        <fullName evidence="1">Uncharacterized protein</fullName>
    </submittedName>
</protein>
<dbReference type="HOGENOM" id="CLU_2696853_0_0_10"/>
<gene>
    <name evidence="1" type="ordered locus">BF1146</name>
</gene>
<sequence length="73" mass="8633">MDYSIFEHTVKGVASNEPINQKLQIRSSPPLHFFKGINTTLPHFFKRIRVHLNTFLKIINFTLSPYQYIRSLK</sequence>
<evidence type="ECO:0000313" key="2">
    <source>
        <dbReference type="Proteomes" id="UP000002197"/>
    </source>
</evidence>
<proteinExistence type="predicted"/>
<dbReference type="AlphaFoldDB" id="Q64X80"/>
<organism evidence="1 2">
    <name type="scientific">Bacteroides fragilis (strain YCH46)</name>
    <dbReference type="NCBI Taxonomy" id="295405"/>
    <lineage>
        <taxon>Bacteria</taxon>
        <taxon>Pseudomonadati</taxon>
        <taxon>Bacteroidota</taxon>
        <taxon>Bacteroidia</taxon>
        <taxon>Bacteroidales</taxon>
        <taxon>Bacteroidaceae</taxon>
        <taxon>Bacteroides</taxon>
    </lineage>
</organism>
<evidence type="ECO:0000313" key="1">
    <source>
        <dbReference type="EMBL" id="BAD47896.1"/>
    </source>
</evidence>
<name>Q64X80_BACFR</name>